<evidence type="ECO:0000256" key="2">
    <source>
        <dbReference type="PROSITE-ProRule" id="PRU00335"/>
    </source>
</evidence>
<dbReference type="PRINTS" id="PR00455">
    <property type="entry name" value="HTHTETR"/>
</dbReference>
<feature type="domain" description="HTH tetR-type" evidence="3">
    <location>
        <begin position="4"/>
        <end position="64"/>
    </location>
</feature>
<dbReference type="Proteomes" id="UP001341297">
    <property type="component" value="Unassembled WGS sequence"/>
</dbReference>
<dbReference type="Gene3D" id="2.60.40.2240">
    <property type="entry name" value="Acyl-CoA thioester hydrolase/BAAT N-terminal domain"/>
    <property type="match status" value="1"/>
</dbReference>
<dbReference type="InterPro" id="IPR014940">
    <property type="entry name" value="BAAT_C"/>
</dbReference>
<dbReference type="InterPro" id="IPR001647">
    <property type="entry name" value="HTH_TetR"/>
</dbReference>
<evidence type="ECO:0000313" key="5">
    <source>
        <dbReference type="Proteomes" id="UP001341297"/>
    </source>
</evidence>
<comment type="caution">
    <text evidence="4">The sequence shown here is derived from an EMBL/GenBank/DDBJ whole genome shotgun (WGS) entry which is preliminary data.</text>
</comment>
<dbReference type="InterPro" id="IPR029058">
    <property type="entry name" value="AB_hydrolase_fold"/>
</dbReference>
<dbReference type="InterPro" id="IPR009057">
    <property type="entry name" value="Homeodomain-like_sf"/>
</dbReference>
<dbReference type="Pfam" id="PF04775">
    <property type="entry name" value="Bile_Hydr_Trans"/>
    <property type="match status" value="1"/>
</dbReference>
<dbReference type="SUPFAM" id="SSF53474">
    <property type="entry name" value="alpha/beta-Hydrolases"/>
    <property type="match status" value="1"/>
</dbReference>
<dbReference type="InterPro" id="IPR006862">
    <property type="entry name" value="Thio_Ohase/aa_AcTrfase"/>
</dbReference>
<dbReference type="Gene3D" id="1.10.357.10">
    <property type="entry name" value="Tetracycline Repressor, domain 2"/>
    <property type="match status" value="1"/>
</dbReference>
<dbReference type="PANTHER" id="PTHR10824:SF4">
    <property type="entry name" value="ACYL-COENZYME A THIOESTERASE 1-LIKE"/>
    <property type="match status" value="1"/>
</dbReference>
<dbReference type="InterPro" id="IPR042490">
    <property type="entry name" value="Thio_Ohase/BAAT_N"/>
</dbReference>
<dbReference type="Gene3D" id="3.40.50.1820">
    <property type="entry name" value="alpha/beta hydrolase"/>
    <property type="match status" value="1"/>
</dbReference>
<dbReference type="InterPro" id="IPR036271">
    <property type="entry name" value="Tet_transcr_reg_TetR-rel_C_sf"/>
</dbReference>
<sequence>MTKQLTRERLIQAALTLFKEKGYAAASTRDIAQKAGVNHLTLFRHFGNKRNLFRESVIQHVASGDFTSAIEGKLSGNLQEDLALIAKAYLEENLEKDGVFWLYFNEAKQDPEVAELIAEIPRKLHDFLASYFSQLHDRGSISSGNFQLLARMFFGLLNQYILFRKLPAFDVTADENTDAFIHECVDLFRTKLEKGAVLMSREPVLDIPSTSLWDEKIKIKLSGLTPGDRAEITALVHDEAGVTWRSRAVFQADESGEVDPAITAPSQGTYSVCDQMGLFWSMKAEGSSRSFQKKTVAPSVFDIEVKQNGSHILKKKIERLMISESVIREEVQADGVAGTFFRPRVVERPPVIIVLGGSDGGLDETTAGMLSNYGYATLALPYFRYGHLPKKLVDIPLEYFQKALAWLFEQDGLNHEKIGIFGRSKGGELALLIGSHFPDIRFVVSHVGGGIVFQGVGLKRLRQTSSWSVAGSPLPYTPLPFFSLSMLPKWLKQKIKRQPQSYLDFYKHALYQVHEDDPSIIKAEHINGPILLTSSTDDLVWPSAYMSEMVVERLKKHRFSHSFKHVCFKHAGHHIRPPYFPTTARNSGSIVYGGESEADAAASETFWREMLQFLKDAI</sequence>
<keyword evidence="1 2" id="KW-0238">DNA-binding</keyword>
<gene>
    <name evidence="4" type="ORF">P8828_18485</name>
</gene>
<feature type="DNA-binding region" description="H-T-H motif" evidence="2">
    <location>
        <begin position="27"/>
        <end position="46"/>
    </location>
</feature>
<name>A0ABU6H9W5_9BACI</name>
<accession>A0ABU6H9W5</accession>
<dbReference type="PROSITE" id="PS50977">
    <property type="entry name" value="HTH_TETR_2"/>
    <property type="match status" value="1"/>
</dbReference>
<reference evidence="4 5" key="1">
    <citation type="submission" date="2023-03" db="EMBL/GenBank/DDBJ databases">
        <title>Agriculturally important microbes genome sequencing.</title>
        <authorList>
            <person name="Dunlap C."/>
        </authorList>
    </citation>
    <scope>NUCLEOTIDE SEQUENCE [LARGE SCALE GENOMIC DNA]</scope>
    <source>
        <strain evidence="4 5">CBP-3203</strain>
    </source>
</reference>
<dbReference type="Pfam" id="PF14246">
    <property type="entry name" value="TetR_C_7"/>
    <property type="match status" value="1"/>
</dbReference>
<evidence type="ECO:0000259" key="3">
    <source>
        <dbReference type="PROSITE" id="PS50977"/>
    </source>
</evidence>
<dbReference type="SUPFAM" id="SSF48498">
    <property type="entry name" value="Tetracyclin repressor-like, C-terminal domain"/>
    <property type="match status" value="1"/>
</dbReference>
<dbReference type="InterPro" id="IPR039536">
    <property type="entry name" value="TetR_C_Proteobacteria"/>
</dbReference>
<dbReference type="Pfam" id="PF08840">
    <property type="entry name" value="BAAT_C"/>
    <property type="match status" value="1"/>
</dbReference>
<evidence type="ECO:0000256" key="1">
    <source>
        <dbReference type="ARBA" id="ARBA00023125"/>
    </source>
</evidence>
<dbReference type="EMBL" id="JARRTL010000024">
    <property type="protein sequence ID" value="MEC0486771.1"/>
    <property type="molecule type" value="Genomic_DNA"/>
</dbReference>
<protein>
    <submittedName>
        <fullName evidence="4">Acyl-CoA thioester hydrolase/BAAT C-terminal domain-containing protein</fullName>
    </submittedName>
</protein>
<dbReference type="Pfam" id="PF00440">
    <property type="entry name" value="TetR_N"/>
    <property type="match status" value="1"/>
</dbReference>
<proteinExistence type="predicted"/>
<dbReference type="SUPFAM" id="SSF46689">
    <property type="entry name" value="Homeodomain-like"/>
    <property type="match status" value="1"/>
</dbReference>
<organism evidence="4 5">
    <name type="scientific">Bacillus glycinifermentans</name>
    <dbReference type="NCBI Taxonomy" id="1664069"/>
    <lineage>
        <taxon>Bacteria</taxon>
        <taxon>Bacillati</taxon>
        <taxon>Bacillota</taxon>
        <taxon>Bacilli</taxon>
        <taxon>Bacillales</taxon>
        <taxon>Bacillaceae</taxon>
        <taxon>Bacillus</taxon>
    </lineage>
</organism>
<dbReference type="PANTHER" id="PTHR10824">
    <property type="entry name" value="ACYL-COENZYME A THIOESTERASE-RELATED"/>
    <property type="match status" value="1"/>
</dbReference>
<evidence type="ECO:0000313" key="4">
    <source>
        <dbReference type="EMBL" id="MEC0486771.1"/>
    </source>
</evidence>
<keyword evidence="5" id="KW-1185">Reference proteome</keyword>
<dbReference type="GO" id="GO:0016787">
    <property type="term" value="F:hydrolase activity"/>
    <property type="evidence" value="ECO:0007669"/>
    <property type="project" value="UniProtKB-KW"/>
</dbReference>
<dbReference type="RefSeq" id="WP_232517644.1">
    <property type="nucleotide sequence ID" value="NZ_CP023481.1"/>
</dbReference>
<keyword evidence="4" id="KW-0378">Hydrolase</keyword>